<dbReference type="RefSeq" id="WP_337697579.1">
    <property type="nucleotide sequence ID" value="NZ_JBBEGN010000018.1"/>
</dbReference>
<evidence type="ECO:0000313" key="2">
    <source>
        <dbReference type="Proteomes" id="UP001385809"/>
    </source>
</evidence>
<protein>
    <submittedName>
        <fullName evidence="1">Uncharacterized protein</fullName>
    </submittedName>
</protein>
<accession>A0ABU8MUL2</accession>
<reference evidence="1 2" key="1">
    <citation type="submission" date="2024-03" db="EMBL/GenBank/DDBJ databases">
        <title>Actinomycetospora sp. OC33-EN08, a novel actinomycete isolated from wild orchid (Aerides multiflora).</title>
        <authorList>
            <person name="Suriyachadkun C."/>
        </authorList>
    </citation>
    <scope>NUCLEOTIDE SEQUENCE [LARGE SCALE GENOMIC DNA]</scope>
    <source>
        <strain evidence="1 2">OC33-EN08</strain>
    </source>
</reference>
<organism evidence="1 2">
    <name type="scientific">Actinomycetospora aurantiaca</name>
    <dbReference type="NCBI Taxonomy" id="3129233"/>
    <lineage>
        <taxon>Bacteria</taxon>
        <taxon>Bacillati</taxon>
        <taxon>Actinomycetota</taxon>
        <taxon>Actinomycetes</taxon>
        <taxon>Pseudonocardiales</taxon>
        <taxon>Pseudonocardiaceae</taxon>
        <taxon>Actinomycetospora</taxon>
    </lineage>
</organism>
<evidence type="ECO:0000313" key="1">
    <source>
        <dbReference type="EMBL" id="MEJ2871007.1"/>
    </source>
</evidence>
<gene>
    <name evidence="1" type="ORF">WCD74_24805</name>
</gene>
<dbReference type="Proteomes" id="UP001385809">
    <property type="component" value="Unassembled WGS sequence"/>
</dbReference>
<dbReference type="EMBL" id="JBBEGN010000018">
    <property type="protein sequence ID" value="MEJ2871007.1"/>
    <property type="molecule type" value="Genomic_DNA"/>
</dbReference>
<keyword evidence="2" id="KW-1185">Reference proteome</keyword>
<proteinExistence type="predicted"/>
<comment type="caution">
    <text evidence="1">The sequence shown here is derived from an EMBL/GenBank/DDBJ whole genome shotgun (WGS) entry which is preliminary data.</text>
</comment>
<sequence>MTTGSRGTRVGLHLPGVGPDPLPFDRAVAAVVGYARGRRWLRFRSPGRPEGRWVEVPAFGWARFDARPRSTGPDGDVLVAEGLHGRLDRAGWQDVHDALVGLEPTIERLRGRAGDRAFPDLPGHEFSVLDEPGTVGALLRHLAHASGAHPAHVSAALHHRHPDLVPHLTPTTRRALLPHVEEGDSGVEAVVHRELRANAAAFAGLGAAVGAATDARPGPLRLHDLLLWLATTLRLAHAVDLGERALAG</sequence>
<name>A0ABU8MUL2_9PSEU</name>